<reference evidence="2" key="2">
    <citation type="journal article" date="2015" name="Data Brief">
        <title>Shoot transcriptome of the giant reed, Arundo donax.</title>
        <authorList>
            <person name="Barrero R.A."/>
            <person name="Guerrero F.D."/>
            <person name="Moolhuijzen P."/>
            <person name="Goolsby J.A."/>
            <person name="Tidwell J."/>
            <person name="Bellgard S.E."/>
            <person name="Bellgard M.I."/>
        </authorList>
    </citation>
    <scope>NUCLEOTIDE SEQUENCE</scope>
    <source>
        <tissue evidence="2">Shoot tissue taken approximately 20 cm above the soil surface</tissue>
    </source>
</reference>
<organism evidence="2">
    <name type="scientific">Arundo donax</name>
    <name type="common">Giant reed</name>
    <name type="synonym">Donax arundinaceus</name>
    <dbReference type="NCBI Taxonomy" id="35708"/>
    <lineage>
        <taxon>Eukaryota</taxon>
        <taxon>Viridiplantae</taxon>
        <taxon>Streptophyta</taxon>
        <taxon>Embryophyta</taxon>
        <taxon>Tracheophyta</taxon>
        <taxon>Spermatophyta</taxon>
        <taxon>Magnoliopsida</taxon>
        <taxon>Liliopsida</taxon>
        <taxon>Poales</taxon>
        <taxon>Poaceae</taxon>
        <taxon>PACMAD clade</taxon>
        <taxon>Arundinoideae</taxon>
        <taxon>Arundineae</taxon>
        <taxon>Arundo</taxon>
    </lineage>
</organism>
<protein>
    <submittedName>
        <fullName evidence="2">Uncharacterized protein</fullName>
    </submittedName>
</protein>
<evidence type="ECO:0000256" key="1">
    <source>
        <dbReference type="SAM" id="MobiDB-lite"/>
    </source>
</evidence>
<proteinExistence type="predicted"/>
<reference evidence="2" key="1">
    <citation type="submission" date="2014-09" db="EMBL/GenBank/DDBJ databases">
        <authorList>
            <person name="Magalhaes I.L.F."/>
            <person name="Oliveira U."/>
            <person name="Santos F.R."/>
            <person name="Vidigal T.H.D.A."/>
            <person name="Brescovit A.D."/>
            <person name="Santos A.J."/>
        </authorList>
    </citation>
    <scope>NUCLEOTIDE SEQUENCE</scope>
    <source>
        <tissue evidence="2">Shoot tissue taken approximately 20 cm above the soil surface</tissue>
    </source>
</reference>
<evidence type="ECO:0000313" key="2">
    <source>
        <dbReference type="EMBL" id="JAD91169.1"/>
    </source>
</evidence>
<name>A0A0A9DRJ5_ARUDO</name>
<sequence>MIEIDPGNLSGKAHCQQQYIECRRRRGRRTATRSARPRHPPPPATPRCWRARRW</sequence>
<dbReference type="AlphaFoldDB" id="A0A0A9DRJ5"/>
<dbReference type="EMBL" id="GBRH01206726">
    <property type="protein sequence ID" value="JAD91169.1"/>
    <property type="molecule type" value="Transcribed_RNA"/>
</dbReference>
<accession>A0A0A9DRJ5</accession>
<feature type="compositionally biased region" description="Basic residues" evidence="1">
    <location>
        <begin position="24"/>
        <end position="39"/>
    </location>
</feature>
<feature type="region of interest" description="Disordered" evidence="1">
    <location>
        <begin position="24"/>
        <end position="54"/>
    </location>
</feature>